<dbReference type="Proteomes" id="UP000325577">
    <property type="component" value="Linkage Group LG9"/>
</dbReference>
<evidence type="ECO:0000313" key="1">
    <source>
        <dbReference type="EMBL" id="KAA8514769.1"/>
    </source>
</evidence>
<dbReference type="AlphaFoldDB" id="A0A5J4ZA04"/>
<dbReference type="EMBL" id="CM018052">
    <property type="protein sequence ID" value="KAA8514769.1"/>
    <property type="molecule type" value="Genomic_DNA"/>
</dbReference>
<evidence type="ECO:0000313" key="2">
    <source>
        <dbReference type="Proteomes" id="UP000325577"/>
    </source>
</evidence>
<gene>
    <name evidence="1" type="ORF">F0562_017948</name>
</gene>
<reference evidence="1 2" key="1">
    <citation type="submission" date="2019-09" db="EMBL/GenBank/DDBJ databases">
        <title>A chromosome-level genome assembly of the Chinese tupelo Nyssa sinensis.</title>
        <authorList>
            <person name="Yang X."/>
            <person name="Kang M."/>
            <person name="Yang Y."/>
            <person name="Xiong H."/>
            <person name="Wang M."/>
            <person name="Zhang Z."/>
            <person name="Wang Z."/>
            <person name="Wu H."/>
            <person name="Ma T."/>
            <person name="Liu J."/>
            <person name="Xi Z."/>
        </authorList>
    </citation>
    <scope>NUCLEOTIDE SEQUENCE [LARGE SCALE GENOMIC DNA]</scope>
    <source>
        <strain evidence="1">J267</strain>
        <tissue evidence="1">Leaf</tissue>
    </source>
</reference>
<organism evidence="1 2">
    <name type="scientific">Nyssa sinensis</name>
    <dbReference type="NCBI Taxonomy" id="561372"/>
    <lineage>
        <taxon>Eukaryota</taxon>
        <taxon>Viridiplantae</taxon>
        <taxon>Streptophyta</taxon>
        <taxon>Embryophyta</taxon>
        <taxon>Tracheophyta</taxon>
        <taxon>Spermatophyta</taxon>
        <taxon>Magnoliopsida</taxon>
        <taxon>eudicotyledons</taxon>
        <taxon>Gunneridae</taxon>
        <taxon>Pentapetalae</taxon>
        <taxon>asterids</taxon>
        <taxon>Cornales</taxon>
        <taxon>Nyssaceae</taxon>
        <taxon>Nyssa</taxon>
    </lineage>
</organism>
<accession>A0A5J4ZA04</accession>
<keyword evidence="2" id="KW-1185">Reference proteome</keyword>
<sequence length="87" mass="9323">MKYSLVTMEEVMVFNVGSVLYDDGVGDGDSDVGLGVGGQSDHDSGSYGIFGGNGIEENKVVALLAVALWSKGYIVMRLRLTFKLLLF</sequence>
<proteinExistence type="predicted"/>
<protein>
    <submittedName>
        <fullName evidence="1">Uncharacterized protein</fullName>
    </submittedName>
</protein>
<name>A0A5J4ZA04_9ASTE</name>